<feature type="transmembrane region" description="Helical" evidence="2">
    <location>
        <begin position="418"/>
        <end position="445"/>
    </location>
</feature>
<feature type="transmembrane region" description="Helical" evidence="2">
    <location>
        <begin position="209"/>
        <end position="231"/>
    </location>
</feature>
<name>A0A1F6W5S8_9BACT</name>
<dbReference type="AlphaFoldDB" id="A0A1F6W5S8"/>
<comment type="caution">
    <text evidence="4">The sequence shown here is derived from an EMBL/GenBank/DDBJ whole genome shotgun (WGS) entry which is preliminary data.</text>
</comment>
<feature type="transmembrane region" description="Helical" evidence="2">
    <location>
        <begin position="354"/>
        <end position="378"/>
    </location>
</feature>
<feature type="transmembrane region" description="Helical" evidence="2">
    <location>
        <begin position="181"/>
        <end position="203"/>
    </location>
</feature>
<feature type="chain" id="PRO_5009527331" evidence="3">
    <location>
        <begin position="31"/>
        <end position="779"/>
    </location>
</feature>
<keyword evidence="2" id="KW-1133">Transmembrane helix</keyword>
<accession>A0A1F6W5S8</accession>
<dbReference type="STRING" id="1801750.A3B85_02205"/>
<evidence type="ECO:0000313" key="4">
    <source>
        <dbReference type="EMBL" id="OGI77251.1"/>
    </source>
</evidence>
<evidence type="ECO:0000256" key="3">
    <source>
        <dbReference type="SAM" id="SignalP"/>
    </source>
</evidence>
<feature type="signal peptide" evidence="3">
    <location>
        <begin position="1"/>
        <end position="30"/>
    </location>
</feature>
<feature type="transmembrane region" description="Helical" evidence="2">
    <location>
        <begin position="301"/>
        <end position="320"/>
    </location>
</feature>
<gene>
    <name evidence="4" type="ORF">A3B85_02205</name>
</gene>
<feature type="transmembrane region" description="Helical" evidence="2">
    <location>
        <begin position="132"/>
        <end position="161"/>
    </location>
</feature>
<organism evidence="4 5">
    <name type="scientific">Candidatus Nomurabacteria bacterium RIFCSPHIGHO2_02_FULL_37_13</name>
    <dbReference type="NCBI Taxonomy" id="1801750"/>
    <lineage>
        <taxon>Bacteria</taxon>
        <taxon>Candidatus Nomuraibacteriota</taxon>
    </lineage>
</organism>
<keyword evidence="2" id="KW-0472">Membrane</keyword>
<sequence>MNKKIKKIIPYCLILIVLVGFFGPTVNVSAQSTDGKGTCFDSNDKPTNLNEIACGSNQGSSISGAKAFYWMPTGATDSSARITPYQNCLNEGGTTTECATQSGAPSKESTSGNALYDSLSSCPPVDGCIAKIIYWLFYSIPNLLLNVVGNFFNVIVALTLYSDLYNKATFVGNAWAVVRDFSNIFFILILLYIGVKIILGLGGSGVKKMITYVIIMAMLINFSMFFTKVVIDTSNILALVFYNKISVTTEKDGKMIDPNYISVLSKDRDRDISGGMMGYFNPTKILTQEFFDNFREETYTFSVKSALLATGTGAIAGNLIPIPGVGAGIGAVVGLAGYALSGFANAIPLSISAGFIIIAGSIIIFATYAFFIAGLAFLSRLIELWILIIFSPFAFMSLAVPKLASIEYIGWDAWSKRLLAVSFMAPIFMFFMYLIFMIIKSNIFISLVARPDPDKQLWMETIILMVIPALIILILLMKATNYAKKSSGVLGEALMSGAKIAGGLALGAATGGAALAGRTILGGGGGATANYLAGKAEKAGFGRVGGKLRDVGDFARKSSFDIRGVKMAGQTLAGATGLKLGETEKGGWTEMKKQQVEKGQKRADELEKRGTKKEKEAVDKAEIDLKEAVLKEITALNAEGVAVELPVKLHLENVDKEIEKARIALNDIKGTGDVVGTEAALEVLREKQAKKDAIRNTPMDINGTMTNIKDLEKVKNKAKVDLDVVSDKITTGYAKSISSNLSKNLNSIFRLGAYSRAGADEAARKIRTGTKLDSGEKPK</sequence>
<reference evidence="4 5" key="1">
    <citation type="journal article" date="2016" name="Nat. Commun.">
        <title>Thousands of microbial genomes shed light on interconnected biogeochemical processes in an aquifer system.</title>
        <authorList>
            <person name="Anantharaman K."/>
            <person name="Brown C.T."/>
            <person name="Hug L.A."/>
            <person name="Sharon I."/>
            <person name="Castelle C.J."/>
            <person name="Probst A.J."/>
            <person name="Thomas B.C."/>
            <person name="Singh A."/>
            <person name="Wilkins M.J."/>
            <person name="Karaoz U."/>
            <person name="Brodie E.L."/>
            <person name="Williams K.H."/>
            <person name="Hubbard S.S."/>
            <person name="Banfield J.F."/>
        </authorList>
    </citation>
    <scope>NUCLEOTIDE SEQUENCE [LARGE SCALE GENOMIC DNA]</scope>
</reference>
<feature type="region of interest" description="Disordered" evidence="1">
    <location>
        <begin position="592"/>
        <end position="613"/>
    </location>
</feature>
<dbReference type="EMBL" id="MFUA01000012">
    <property type="protein sequence ID" value="OGI77251.1"/>
    <property type="molecule type" value="Genomic_DNA"/>
</dbReference>
<proteinExistence type="predicted"/>
<evidence type="ECO:0000313" key="5">
    <source>
        <dbReference type="Proteomes" id="UP000178374"/>
    </source>
</evidence>
<keyword evidence="3" id="KW-0732">Signal</keyword>
<evidence type="ECO:0000256" key="2">
    <source>
        <dbReference type="SAM" id="Phobius"/>
    </source>
</evidence>
<keyword evidence="2" id="KW-0812">Transmembrane</keyword>
<feature type="transmembrane region" description="Helical" evidence="2">
    <location>
        <begin position="457"/>
        <end position="477"/>
    </location>
</feature>
<feature type="transmembrane region" description="Helical" evidence="2">
    <location>
        <begin position="384"/>
        <end position="406"/>
    </location>
</feature>
<feature type="transmembrane region" description="Helical" evidence="2">
    <location>
        <begin position="326"/>
        <end position="347"/>
    </location>
</feature>
<evidence type="ECO:0000256" key="1">
    <source>
        <dbReference type="SAM" id="MobiDB-lite"/>
    </source>
</evidence>
<dbReference type="Proteomes" id="UP000178374">
    <property type="component" value="Unassembled WGS sequence"/>
</dbReference>
<protein>
    <submittedName>
        <fullName evidence="4">Uncharacterized protein</fullName>
    </submittedName>
</protein>